<accession>A0A2P2JV12</accession>
<name>A0A2P2JV12_RHIMU</name>
<keyword evidence="1" id="KW-0812">Transmembrane</keyword>
<evidence type="ECO:0000313" key="2">
    <source>
        <dbReference type="EMBL" id="MBW97309.1"/>
    </source>
</evidence>
<reference evidence="2" key="1">
    <citation type="submission" date="2018-02" db="EMBL/GenBank/DDBJ databases">
        <title>Rhizophora mucronata_Transcriptome.</title>
        <authorList>
            <person name="Meera S.P."/>
            <person name="Sreeshan A."/>
            <person name="Augustine A."/>
        </authorList>
    </citation>
    <scope>NUCLEOTIDE SEQUENCE</scope>
    <source>
        <tissue evidence="2">Leaf</tissue>
    </source>
</reference>
<feature type="transmembrane region" description="Helical" evidence="1">
    <location>
        <begin position="6"/>
        <end position="26"/>
    </location>
</feature>
<protein>
    <submittedName>
        <fullName evidence="2">Uncharacterized protein</fullName>
    </submittedName>
</protein>
<keyword evidence="1" id="KW-1133">Transmembrane helix</keyword>
<keyword evidence="1" id="KW-0472">Membrane</keyword>
<dbReference type="EMBL" id="GGEC01016826">
    <property type="protein sequence ID" value="MBW97309.1"/>
    <property type="molecule type" value="Transcribed_RNA"/>
</dbReference>
<dbReference type="AlphaFoldDB" id="A0A2P2JV12"/>
<sequence length="74" mass="8265">MKNDLHLLVLWCMTVFRMLVSCYLICRGVVGGCSRLQCCVKLVAITGVEFQSNHKVFHVPIAGLTLLIYCCLSC</sequence>
<evidence type="ECO:0000256" key="1">
    <source>
        <dbReference type="SAM" id="Phobius"/>
    </source>
</evidence>
<proteinExistence type="predicted"/>
<organism evidence="2">
    <name type="scientific">Rhizophora mucronata</name>
    <name type="common">Asiatic mangrove</name>
    <dbReference type="NCBI Taxonomy" id="61149"/>
    <lineage>
        <taxon>Eukaryota</taxon>
        <taxon>Viridiplantae</taxon>
        <taxon>Streptophyta</taxon>
        <taxon>Embryophyta</taxon>
        <taxon>Tracheophyta</taxon>
        <taxon>Spermatophyta</taxon>
        <taxon>Magnoliopsida</taxon>
        <taxon>eudicotyledons</taxon>
        <taxon>Gunneridae</taxon>
        <taxon>Pentapetalae</taxon>
        <taxon>rosids</taxon>
        <taxon>fabids</taxon>
        <taxon>Malpighiales</taxon>
        <taxon>Rhizophoraceae</taxon>
        <taxon>Rhizophora</taxon>
    </lineage>
</organism>